<reference evidence="1 2" key="1">
    <citation type="submission" date="2016-05" db="EMBL/GenBank/DDBJ databases">
        <title>Genome sequencing reveals origins of a unique bacterial endosymbiosis in the earliest lineages of terrestrial Fungi.</title>
        <authorList>
            <consortium name="DOE Joint Genome Institute"/>
            <person name="Uehling J."/>
            <person name="Gryganskyi A."/>
            <person name="Hameed K."/>
            <person name="Tschaplinski T."/>
            <person name="Misztal P."/>
            <person name="Wu S."/>
            <person name="Desiro A."/>
            <person name="Vande Pol N."/>
            <person name="Du Z.-Y."/>
            <person name="Zienkiewicz A."/>
            <person name="Zienkiewicz K."/>
            <person name="Morin E."/>
            <person name="Tisserant E."/>
            <person name="Splivallo R."/>
            <person name="Hainaut M."/>
            <person name="Henrissat B."/>
            <person name="Ohm R."/>
            <person name="Kuo A."/>
            <person name="Yan J."/>
            <person name="Lipzen A."/>
            <person name="Nolan M."/>
            <person name="Labutti K."/>
            <person name="Barry K."/>
            <person name="Goldstein A."/>
            <person name="Labbe J."/>
            <person name="Schadt C."/>
            <person name="Tuskan G."/>
            <person name="Grigoriev I."/>
            <person name="Martin F."/>
            <person name="Vilgalys R."/>
            <person name="Bonito G."/>
        </authorList>
    </citation>
    <scope>NUCLEOTIDE SEQUENCE [LARGE SCALE GENOMIC DNA]</scope>
    <source>
        <strain evidence="1 2">AG-77</strain>
    </source>
</reference>
<sequence length="162" mass="18303">MVEVGHGLAHVLGINTLWRVVSLIAQHKDRPQLTGIPSGRVNKVLLYSHRRQCTVAASWKNVYVDPYFCDCYEPEPYDKALTDCNNQDMIDMIMIIDNTIEYDEGTSESSNLMTLELTYGCTRDVSQGKSKLFQQHTRHGVAESRTDAPLNTLTSKHVLAFL</sequence>
<name>A0A197JYS4_9FUNG</name>
<proteinExistence type="predicted"/>
<evidence type="ECO:0000313" key="2">
    <source>
        <dbReference type="Proteomes" id="UP000078512"/>
    </source>
</evidence>
<dbReference type="EMBL" id="KV442041">
    <property type="protein sequence ID" value="OAQ29404.1"/>
    <property type="molecule type" value="Genomic_DNA"/>
</dbReference>
<dbReference type="Proteomes" id="UP000078512">
    <property type="component" value="Unassembled WGS sequence"/>
</dbReference>
<protein>
    <submittedName>
        <fullName evidence="1">Uncharacterized protein</fullName>
    </submittedName>
</protein>
<accession>A0A197JYS4</accession>
<gene>
    <name evidence="1" type="ORF">K457DRAFT_125865</name>
</gene>
<organism evidence="1 2">
    <name type="scientific">Linnemannia elongata AG-77</name>
    <dbReference type="NCBI Taxonomy" id="1314771"/>
    <lineage>
        <taxon>Eukaryota</taxon>
        <taxon>Fungi</taxon>
        <taxon>Fungi incertae sedis</taxon>
        <taxon>Mucoromycota</taxon>
        <taxon>Mortierellomycotina</taxon>
        <taxon>Mortierellomycetes</taxon>
        <taxon>Mortierellales</taxon>
        <taxon>Mortierellaceae</taxon>
        <taxon>Linnemannia</taxon>
    </lineage>
</organism>
<evidence type="ECO:0000313" key="1">
    <source>
        <dbReference type="EMBL" id="OAQ29404.1"/>
    </source>
</evidence>
<dbReference type="AlphaFoldDB" id="A0A197JYS4"/>
<keyword evidence="2" id="KW-1185">Reference proteome</keyword>